<organism evidence="9 10">
    <name type="scientific">Lichtheimia ornata</name>
    <dbReference type="NCBI Taxonomy" id="688661"/>
    <lineage>
        <taxon>Eukaryota</taxon>
        <taxon>Fungi</taxon>
        <taxon>Fungi incertae sedis</taxon>
        <taxon>Mucoromycota</taxon>
        <taxon>Mucoromycotina</taxon>
        <taxon>Mucoromycetes</taxon>
        <taxon>Mucorales</taxon>
        <taxon>Lichtheimiaceae</taxon>
        <taxon>Lichtheimia</taxon>
    </lineage>
</organism>
<gene>
    <name evidence="9" type="ORF">O0I10_002575</name>
</gene>
<dbReference type="GO" id="GO:0006886">
    <property type="term" value="P:intracellular protein transport"/>
    <property type="evidence" value="ECO:0007669"/>
    <property type="project" value="TreeGrafter"/>
</dbReference>
<feature type="region of interest" description="Disordered" evidence="6">
    <location>
        <begin position="1"/>
        <end position="62"/>
    </location>
</feature>
<dbReference type="InterPro" id="IPR006011">
    <property type="entry name" value="Syntaxin_N"/>
</dbReference>
<evidence type="ECO:0000259" key="8">
    <source>
        <dbReference type="PROSITE" id="PS50192"/>
    </source>
</evidence>
<evidence type="ECO:0000256" key="5">
    <source>
        <dbReference type="ARBA" id="ARBA00023136"/>
    </source>
</evidence>
<evidence type="ECO:0000313" key="9">
    <source>
        <dbReference type="EMBL" id="KAJ8661767.1"/>
    </source>
</evidence>
<comment type="caution">
    <text evidence="9">The sequence shown here is derived from an EMBL/GenBank/DDBJ whole genome shotgun (WGS) entry which is preliminary data.</text>
</comment>
<dbReference type="Pfam" id="PF05739">
    <property type="entry name" value="SNARE"/>
    <property type="match status" value="1"/>
</dbReference>
<keyword evidence="10" id="KW-1185">Reference proteome</keyword>
<evidence type="ECO:0000256" key="1">
    <source>
        <dbReference type="ARBA" id="ARBA00004211"/>
    </source>
</evidence>
<feature type="transmembrane region" description="Helical" evidence="7">
    <location>
        <begin position="317"/>
        <end position="338"/>
    </location>
</feature>
<dbReference type="Proteomes" id="UP001234581">
    <property type="component" value="Unassembled WGS sequence"/>
</dbReference>
<dbReference type="SMART" id="SM00503">
    <property type="entry name" value="SynN"/>
    <property type="match status" value="1"/>
</dbReference>
<evidence type="ECO:0000313" key="10">
    <source>
        <dbReference type="Proteomes" id="UP001234581"/>
    </source>
</evidence>
<protein>
    <recommendedName>
        <fullName evidence="8">t-SNARE coiled-coil homology domain-containing protein</fullName>
    </recommendedName>
</protein>
<dbReference type="GeneID" id="83209992"/>
<dbReference type="GO" id="GO:0005484">
    <property type="term" value="F:SNAP receptor activity"/>
    <property type="evidence" value="ECO:0007669"/>
    <property type="project" value="TreeGrafter"/>
</dbReference>
<accession>A0AAD7V9Z8</accession>
<evidence type="ECO:0000256" key="4">
    <source>
        <dbReference type="ARBA" id="ARBA00022989"/>
    </source>
</evidence>
<dbReference type="Pfam" id="PF00804">
    <property type="entry name" value="Syntaxin"/>
    <property type="match status" value="1"/>
</dbReference>
<keyword evidence="4 7" id="KW-1133">Transmembrane helix</keyword>
<dbReference type="GO" id="GO:0000149">
    <property type="term" value="F:SNARE binding"/>
    <property type="evidence" value="ECO:0007669"/>
    <property type="project" value="TreeGrafter"/>
</dbReference>
<evidence type="ECO:0000256" key="2">
    <source>
        <dbReference type="ARBA" id="ARBA00009063"/>
    </source>
</evidence>
<dbReference type="GO" id="GO:0006906">
    <property type="term" value="P:vesicle fusion"/>
    <property type="evidence" value="ECO:0007669"/>
    <property type="project" value="TreeGrafter"/>
</dbReference>
<comment type="subcellular location">
    <subcellularLocation>
        <location evidence="1">Membrane</location>
        <topology evidence="1">Single-pass type IV membrane protein</topology>
    </subcellularLocation>
</comment>
<dbReference type="Gene3D" id="1.20.58.70">
    <property type="match status" value="1"/>
</dbReference>
<feature type="compositionally biased region" description="Basic and acidic residues" evidence="6">
    <location>
        <begin position="1"/>
        <end position="26"/>
    </location>
</feature>
<dbReference type="SMART" id="SM00397">
    <property type="entry name" value="t_SNARE"/>
    <property type="match status" value="1"/>
</dbReference>
<evidence type="ECO:0000256" key="3">
    <source>
        <dbReference type="ARBA" id="ARBA00022692"/>
    </source>
</evidence>
<dbReference type="InterPro" id="IPR045242">
    <property type="entry name" value="Syntaxin"/>
</dbReference>
<dbReference type="GO" id="GO:0012505">
    <property type="term" value="C:endomembrane system"/>
    <property type="evidence" value="ECO:0007669"/>
    <property type="project" value="TreeGrafter"/>
</dbReference>
<dbReference type="GO" id="GO:0031201">
    <property type="term" value="C:SNARE complex"/>
    <property type="evidence" value="ECO:0007669"/>
    <property type="project" value="TreeGrafter"/>
</dbReference>
<keyword evidence="3 7" id="KW-0812">Transmembrane</keyword>
<dbReference type="PANTHER" id="PTHR19957:SF307">
    <property type="entry name" value="PROTEIN SSO1-RELATED"/>
    <property type="match status" value="1"/>
</dbReference>
<dbReference type="EMBL" id="JARTCD010000007">
    <property type="protein sequence ID" value="KAJ8661767.1"/>
    <property type="molecule type" value="Genomic_DNA"/>
</dbReference>
<comment type="similarity">
    <text evidence="2">Belongs to the syntaxin family.</text>
</comment>
<dbReference type="GO" id="GO:0048278">
    <property type="term" value="P:vesicle docking"/>
    <property type="evidence" value="ECO:0007669"/>
    <property type="project" value="TreeGrafter"/>
</dbReference>
<dbReference type="InterPro" id="IPR000727">
    <property type="entry name" value="T_SNARE_dom"/>
</dbReference>
<name>A0AAD7V9Z8_9FUNG</name>
<sequence>MSYSFRDRTEELRNSFEGLERSDDFGPARIPAGYRRTPSPVVTRFDRANSPPPPTPRHHGNTNHVETYEMQTRPMADTRTMDGFLQEIEHIKTNITLANDNIDAIERLHNSALVSYSDNQWNQLSNELEQLQTKVRAQNNDIKTRITALERNAVATNASEANIRKTQSEAVRKRFLETIRRYQDIENGYRQKFRQRVERQIRIVKPEATEEEIDHIMESDQNTQLFTQSILKAGRQAQSRAVLSEVQSRHDDIKRIEKTLLELHDLFQDMQMLVSQQGEVIVQIEQNAEATAQDLKHGNRNLSRAIDIARSTRAKKWCCFVICIILAVVIAILVWWFAFDHPGVGGNNNGNSN</sequence>
<dbReference type="CDD" id="cd00179">
    <property type="entry name" value="SynN"/>
    <property type="match status" value="1"/>
</dbReference>
<dbReference type="GO" id="GO:0005886">
    <property type="term" value="C:plasma membrane"/>
    <property type="evidence" value="ECO:0007669"/>
    <property type="project" value="TreeGrafter"/>
</dbReference>
<evidence type="ECO:0000256" key="7">
    <source>
        <dbReference type="SAM" id="Phobius"/>
    </source>
</evidence>
<dbReference type="PANTHER" id="PTHR19957">
    <property type="entry name" value="SYNTAXIN"/>
    <property type="match status" value="1"/>
</dbReference>
<proteinExistence type="inferred from homology"/>
<dbReference type="RefSeq" id="XP_058346680.1">
    <property type="nucleotide sequence ID" value="XM_058482656.1"/>
</dbReference>
<dbReference type="PROSITE" id="PS50192">
    <property type="entry name" value="T_SNARE"/>
    <property type="match status" value="1"/>
</dbReference>
<dbReference type="GO" id="GO:0006887">
    <property type="term" value="P:exocytosis"/>
    <property type="evidence" value="ECO:0007669"/>
    <property type="project" value="TreeGrafter"/>
</dbReference>
<dbReference type="InterPro" id="IPR010989">
    <property type="entry name" value="SNARE"/>
</dbReference>
<dbReference type="CDD" id="cd15849">
    <property type="entry name" value="SNARE_Sso1"/>
    <property type="match status" value="1"/>
</dbReference>
<reference evidence="9 10" key="1">
    <citation type="submission" date="2023-03" db="EMBL/GenBank/DDBJ databases">
        <title>Genome sequence of Lichtheimia ornata CBS 291.66.</title>
        <authorList>
            <person name="Mohabir J.T."/>
            <person name="Shea T.P."/>
            <person name="Kurbessoian T."/>
            <person name="Berby B."/>
            <person name="Fontaine J."/>
            <person name="Livny J."/>
            <person name="Gnirke A."/>
            <person name="Stajich J.E."/>
            <person name="Cuomo C.A."/>
        </authorList>
    </citation>
    <scope>NUCLEOTIDE SEQUENCE [LARGE SCALE GENOMIC DNA]</scope>
    <source>
        <strain evidence="9">CBS 291.66</strain>
    </source>
</reference>
<dbReference type="SUPFAM" id="SSF47661">
    <property type="entry name" value="t-snare proteins"/>
    <property type="match status" value="1"/>
</dbReference>
<feature type="domain" description="T-SNARE coiled-coil homology" evidence="8">
    <location>
        <begin position="243"/>
        <end position="305"/>
    </location>
</feature>
<evidence type="ECO:0000256" key="6">
    <source>
        <dbReference type="SAM" id="MobiDB-lite"/>
    </source>
</evidence>
<keyword evidence="5 7" id="KW-0472">Membrane</keyword>
<dbReference type="AlphaFoldDB" id="A0AAD7V9Z8"/>